<comment type="caution">
    <text evidence="3">The sequence shown here is derived from an EMBL/GenBank/DDBJ whole genome shotgun (WGS) entry which is preliminary data.</text>
</comment>
<organism evidence="3 4">
    <name type="scientific">Catenaria anguillulae PL171</name>
    <dbReference type="NCBI Taxonomy" id="765915"/>
    <lineage>
        <taxon>Eukaryota</taxon>
        <taxon>Fungi</taxon>
        <taxon>Fungi incertae sedis</taxon>
        <taxon>Blastocladiomycota</taxon>
        <taxon>Blastocladiomycetes</taxon>
        <taxon>Blastocladiales</taxon>
        <taxon>Catenariaceae</taxon>
        <taxon>Catenaria</taxon>
    </lineage>
</organism>
<keyword evidence="4" id="KW-1185">Reference proteome</keyword>
<dbReference type="EMBL" id="MCFL01000113">
    <property type="protein sequence ID" value="ORZ29963.1"/>
    <property type="molecule type" value="Genomic_DNA"/>
</dbReference>
<evidence type="ECO:0000256" key="1">
    <source>
        <dbReference type="SAM" id="MobiDB-lite"/>
    </source>
</evidence>
<proteinExistence type="predicted"/>
<reference evidence="3 4" key="1">
    <citation type="submission" date="2016-07" db="EMBL/GenBank/DDBJ databases">
        <title>Pervasive Adenine N6-methylation of Active Genes in Fungi.</title>
        <authorList>
            <consortium name="DOE Joint Genome Institute"/>
            <person name="Mondo S.J."/>
            <person name="Dannebaum R.O."/>
            <person name="Kuo R.C."/>
            <person name="Labutti K."/>
            <person name="Haridas S."/>
            <person name="Kuo A."/>
            <person name="Salamov A."/>
            <person name="Ahrendt S.R."/>
            <person name="Lipzen A."/>
            <person name="Sullivan W."/>
            <person name="Andreopoulos W.B."/>
            <person name="Clum A."/>
            <person name="Lindquist E."/>
            <person name="Daum C."/>
            <person name="Ramamoorthy G.K."/>
            <person name="Gryganskyi A."/>
            <person name="Culley D."/>
            <person name="Magnuson J.K."/>
            <person name="James T.Y."/>
            <person name="O'Malley M.A."/>
            <person name="Stajich J.E."/>
            <person name="Spatafora J.W."/>
            <person name="Visel A."/>
            <person name="Grigoriev I.V."/>
        </authorList>
    </citation>
    <scope>NUCLEOTIDE SEQUENCE [LARGE SCALE GENOMIC DNA]</scope>
    <source>
        <strain evidence="3 4">PL171</strain>
    </source>
</reference>
<accession>A0A1Y2H8D9</accession>
<keyword evidence="2" id="KW-1133">Transmembrane helix</keyword>
<dbReference type="Proteomes" id="UP000193411">
    <property type="component" value="Unassembled WGS sequence"/>
</dbReference>
<evidence type="ECO:0000313" key="4">
    <source>
        <dbReference type="Proteomes" id="UP000193411"/>
    </source>
</evidence>
<name>A0A1Y2H8D9_9FUNG</name>
<gene>
    <name evidence="3" type="ORF">BCR44DRAFT_1446926</name>
</gene>
<feature type="transmembrane region" description="Helical" evidence="2">
    <location>
        <begin position="77"/>
        <end position="94"/>
    </location>
</feature>
<dbReference type="AlphaFoldDB" id="A0A1Y2H8D9"/>
<evidence type="ECO:0000313" key="3">
    <source>
        <dbReference type="EMBL" id="ORZ29963.1"/>
    </source>
</evidence>
<feature type="region of interest" description="Disordered" evidence="1">
    <location>
        <begin position="303"/>
        <end position="323"/>
    </location>
</feature>
<sequence>MNHRGDWDRGSNGGHQGGIVGGGGKCGRRLFSGHGTIGGGRVSLCGCLADLGGDRWIHRRDRGGRGRRRRGLRRRHGVVLAGLVGLVGVASRGTCGLSGMRDSLPEPVGNRLDDKAKIECIAFDCATGVDTVKLVRAREKPHIHEVKTIKKVTVLQPHMFSSLPASLKLSTHEWHTHRHIDFDANGPSSLPHGNIARPRHRQARPGLEILQGDRRLWFHKAEARQVDSFMKSPVQINLRTVNTDEIKEHLTIGHGANQVQDLVDRQSGRRTRVGFGNVEVRKLAVRLQSLVVMGADALPRLERLSNGENGSGEIEPQERETGGFQHEFRDDCAKSTTWWAKTWGRDGTLWVHDGRGRARATTSSTAMGRNHDCGYIVGCIIVIVQCCECGSEGFSSSSLHATTYTHDIWI</sequence>
<protein>
    <submittedName>
        <fullName evidence="3">Uncharacterized protein</fullName>
    </submittedName>
</protein>
<evidence type="ECO:0000256" key="2">
    <source>
        <dbReference type="SAM" id="Phobius"/>
    </source>
</evidence>
<keyword evidence="2" id="KW-0812">Transmembrane</keyword>
<feature type="region of interest" description="Disordered" evidence="1">
    <location>
        <begin position="182"/>
        <end position="201"/>
    </location>
</feature>
<keyword evidence="2" id="KW-0472">Membrane</keyword>